<gene>
    <name evidence="2" type="ORF">SAMN02745134_02922</name>
</gene>
<organism evidence="2 3">
    <name type="scientific">Clostridium acidisoli DSM 12555</name>
    <dbReference type="NCBI Taxonomy" id="1121291"/>
    <lineage>
        <taxon>Bacteria</taxon>
        <taxon>Bacillati</taxon>
        <taxon>Bacillota</taxon>
        <taxon>Clostridia</taxon>
        <taxon>Eubacteriales</taxon>
        <taxon>Clostridiaceae</taxon>
        <taxon>Clostridium</taxon>
    </lineage>
</organism>
<dbReference type="AlphaFoldDB" id="A0A1W1XSB6"/>
<accession>A0A1W1XSB6</accession>
<keyword evidence="3" id="KW-1185">Reference proteome</keyword>
<evidence type="ECO:0000313" key="2">
    <source>
        <dbReference type="EMBL" id="SMC26742.1"/>
    </source>
</evidence>
<reference evidence="2 3" key="1">
    <citation type="submission" date="2017-04" db="EMBL/GenBank/DDBJ databases">
        <authorList>
            <person name="Afonso C.L."/>
            <person name="Miller P.J."/>
            <person name="Scott M.A."/>
            <person name="Spackman E."/>
            <person name="Goraichik I."/>
            <person name="Dimitrov K.M."/>
            <person name="Suarez D.L."/>
            <person name="Swayne D.E."/>
        </authorList>
    </citation>
    <scope>NUCLEOTIDE SEQUENCE [LARGE SCALE GENOMIC DNA]</scope>
    <source>
        <strain evidence="2 3">DSM 12555</strain>
    </source>
</reference>
<dbReference type="EMBL" id="FWXH01000014">
    <property type="protein sequence ID" value="SMC26742.1"/>
    <property type="molecule type" value="Genomic_DNA"/>
</dbReference>
<dbReference type="RefSeq" id="WP_084116721.1">
    <property type="nucleotide sequence ID" value="NZ_FWXH01000014.1"/>
</dbReference>
<sequence length="65" mass="6544">MDLVSGAAGIGAGMVLEGIGAAIVTTFALPEIAVGVGIFAVGVGVGVLIDYGTDAVKSEYYRRKR</sequence>
<keyword evidence="1" id="KW-1133">Transmembrane helix</keyword>
<keyword evidence="1" id="KW-0472">Membrane</keyword>
<protein>
    <submittedName>
        <fullName evidence="2">Uncharacterized protein</fullName>
    </submittedName>
</protein>
<proteinExistence type="predicted"/>
<feature type="transmembrane region" description="Helical" evidence="1">
    <location>
        <begin position="32"/>
        <end position="53"/>
    </location>
</feature>
<evidence type="ECO:0000256" key="1">
    <source>
        <dbReference type="SAM" id="Phobius"/>
    </source>
</evidence>
<name>A0A1W1XSB6_9CLOT</name>
<evidence type="ECO:0000313" key="3">
    <source>
        <dbReference type="Proteomes" id="UP000192468"/>
    </source>
</evidence>
<keyword evidence="1" id="KW-0812">Transmembrane</keyword>
<dbReference type="Proteomes" id="UP000192468">
    <property type="component" value="Unassembled WGS sequence"/>
</dbReference>